<dbReference type="GO" id="GO:0003677">
    <property type="term" value="F:DNA binding"/>
    <property type="evidence" value="ECO:0007669"/>
    <property type="project" value="UniProtKB-KW"/>
</dbReference>
<dbReference type="SMART" id="SM00347">
    <property type="entry name" value="HTH_MARR"/>
    <property type="match status" value="1"/>
</dbReference>
<evidence type="ECO:0000313" key="3">
    <source>
        <dbReference type="Proteomes" id="UP000189777"/>
    </source>
</evidence>
<gene>
    <name evidence="2" type="ORF">SAMN04324258_2377</name>
</gene>
<keyword evidence="2" id="KW-0238">DNA-binding</keyword>
<protein>
    <submittedName>
        <fullName evidence="2">DNA-binding transcriptional regulator, MarR family</fullName>
    </submittedName>
</protein>
<dbReference type="GO" id="GO:0006950">
    <property type="term" value="P:response to stress"/>
    <property type="evidence" value="ECO:0007669"/>
    <property type="project" value="TreeGrafter"/>
</dbReference>
<name>A0A1T5KT30_9MICO</name>
<feature type="domain" description="HTH marR-type" evidence="1">
    <location>
        <begin position="37"/>
        <end position="135"/>
    </location>
</feature>
<reference evidence="2 3" key="1">
    <citation type="submission" date="2017-02" db="EMBL/GenBank/DDBJ databases">
        <authorList>
            <person name="Peterson S.W."/>
        </authorList>
    </citation>
    <scope>NUCLEOTIDE SEQUENCE [LARGE SCALE GENOMIC DNA]</scope>
    <source>
        <strain evidence="2 3">DSM 21481</strain>
    </source>
</reference>
<evidence type="ECO:0000313" key="2">
    <source>
        <dbReference type="EMBL" id="SKC66851.1"/>
    </source>
</evidence>
<sequence length="155" mass="16738">MTQERSGARRSPTGDQLRTWREFVETTDALRSRLSSRLQAESSLSSSDYAVLLALHDADGHCLRSSALADAVGWERSRLSHQVGRMERRGLVARQGSRSAGVALTDDGAATFRRASVAHLRTVRHLFVDALTDDQLAAAGEIAAALRAALDRPGG</sequence>
<dbReference type="Proteomes" id="UP000189777">
    <property type="component" value="Unassembled WGS sequence"/>
</dbReference>
<dbReference type="InterPro" id="IPR039422">
    <property type="entry name" value="MarR/SlyA-like"/>
</dbReference>
<dbReference type="GO" id="GO:0003700">
    <property type="term" value="F:DNA-binding transcription factor activity"/>
    <property type="evidence" value="ECO:0007669"/>
    <property type="project" value="InterPro"/>
</dbReference>
<dbReference type="AlphaFoldDB" id="A0A1T5KT30"/>
<dbReference type="SUPFAM" id="SSF46785">
    <property type="entry name" value="Winged helix' DNA-binding domain"/>
    <property type="match status" value="1"/>
</dbReference>
<dbReference type="Pfam" id="PF12802">
    <property type="entry name" value="MarR_2"/>
    <property type="match status" value="1"/>
</dbReference>
<dbReference type="InterPro" id="IPR036388">
    <property type="entry name" value="WH-like_DNA-bd_sf"/>
</dbReference>
<dbReference type="Gene3D" id="1.10.10.10">
    <property type="entry name" value="Winged helix-like DNA-binding domain superfamily/Winged helix DNA-binding domain"/>
    <property type="match status" value="1"/>
</dbReference>
<evidence type="ECO:0000259" key="1">
    <source>
        <dbReference type="SMART" id="SM00347"/>
    </source>
</evidence>
<dbReference type="STRING" id="526729.SAMN04324258_2377"/>
<organism evidence="2 3">
    <name type="scientific">Krasilnikoviella flava</name>
    <dbReference type="NCBI Taxonomy" id="526729"/>
    <lineage>
        <taxon>Bacteria</taxon>
        <taxon>Bacillati</taxon>
        <taxon>Actinomycetota</taxon>
        <taxon>Actinomycetes</taxon>
        <taxon>Micrococcales</taxon>
        <taxon>Promicromonosporaceae</taxon>
        <taxon>Krasilnikoviella</taxon>
    </lineage>
</organism>
<keyword evidence="3" id="KW-1185">Reference proteome</keyword>
<dbReference type="InterPro" id="IPR000835">
    <property type="entry name" value="HTH_MarR-typ"/>
</dbReference>
<dbReference type="EMBL" id="FUZQ01000004">
    <property type="protein sequence ID" value="SKC66851.1"/>
    <property type="molecule type" value="Genomic_DNA"/>
</dbReference>
<dbReference type="RefSeq" id="WP_079575005.1">
    <property type="nucleotide sequence ID" value="NZ_FUZQ01000004.1"/>
</dbReference>
<dbReference type="PANTHER" id="PTHR33164">
    <property type="entry name" value="TRANSCRIPTIONAL REGULATOR, MARR FAMILY"/>
    <property type="match status" value="1"/>
</dbReference>
<dbReference type="OrthoDB" id="8635520at2"/>
<dbReference type="InterPro" id="IPR036390">
    <property type="entry name" value="WH_DNA-bd_sf"/>
</dbReference>
<proteinExistence type="predicted"/>
<dbReference type="PANTHER" id="PTHR33164:SF99">
    <property type="entry name" value="MARR FAMILY REGULATORY PROTEIN"/>
    <property type="match status" value="1"/>
</dbReference>
<accession>A0A1T5KT30</accession>